<evidence type="ECO:0000256" key="2">
    <source>
        <dbReference type="ARBA" id="ARBA00023157"/>
    </source>
</evidence>
<feature type="domain" description="ShKT" evidence="4">
    <location>
        <begin position="110"/>
        <end position="138"/>
    </location>
</feature>
<feature type="signal peptide" evidence="3">
    <location>
        <begin position="1"/>
        <end position="22"/>
    </location>
</feature>
<dbReference type="InterPro" id="IPR003582">
    <property type="entry name" value="ShKT_dom"/>
</dbReference>
<sequence>MSSSCQFMVVLVFAAYFVGLEAQTSSTCPPALITGGVGACPTGLTLFSTINKCCNCTGPLIGGTCQTGSFPSTDNTQCCSVPITTTNTTITNTTITTNYVDQVNPLTGTSDCPSRAYLCNNTLYYTLMTQQCPQTCGRTSASVNTTTNTSCADQLKSGTGTSDCSRVSYLCNNTLYS</sequence>
<evidence type="ECO:0000256" key="1">
    <source>
        <dbReference type="ARBA" id="ARBA00022729"/>
    </source>
</evidence>
<keyword evidence="1 3" id="KW-0732">Signal</keyword>
<dbReference type="Pfam" id="PF01549">
    <property type="entry name" value="ShK"/>
    <property type="match status" value="1"/>
</dbReference>
<keyword evidence="2" id="KW-1015">Disulfide bond</keyword>
<evidence type="ECO:0000256" key="3">
    <source>
        <dbReference type="SAM" id="SignalP"/>
    </source>
</evidence>
<accession>A0A914CWH8</accession>
<reference evidence="6" key="1">
    <citation type="submission" date="2022-11" db="UniProtKB">
        <authorList>
            <consortium name="WormBaseParasite"/>
        </authorList>
    </citation>
    <scope>IDENTIFICATION</scope>
</reference>
<evidence type="ECO:0000259" key="4">
    <source>
        <dbReference type="Pfam" id="PF01549"/>
    </source>
</evidence>
<feature type="chain" id="PRO_5036673825" evidence="3">
    <location>
        <begin position="23"/>
        <end position="177"/>
    </location>
</feature>
<dbReference type="PANTHER" id="PTHR46219">
    <property type="entry name" value="PROTEIN CBG11138"/>
    <property type="match status" value="1"/>
</dbReference>
<dbReference type="AlphaFoldDB" id="A0A914CWH8"/>
<dbReference type="FunFam" id="1.10.10.1940:FF:000002">
    <property type="entry name" value="PHAryngeal gland Toxin-related"/>
    <property type="match status" value="1"/>
</dbReference>
<evidence type="ECO:0000313" key="5">
    <source>
        <dbReference type="Proteomes" id="UP000887540"/>
    </source>
</evidence>
<dbReference type="Proteomes" id="UP000887540">
    <property type="component" value="Unplaced"/>
</dbReference>
<dbReference type="PANTHER" id="PTHR46219:SF5">
    <property type="entry name" value="SHKT DOMAIN-CONTAINING PROTEIN"/>
    <property type="match status" value="1"/>
</dbReference>
<dbReference type="Gene3D" id="1.10.10.1940">
    <property type="match status" value="1"/>
</dbReference>
<dbReference type="WBParaSite" id="ACRNAN_scaffold14964.g20722.t1">
    <property type="protein sequence ID" value="ACRNAN_scaffold14964.g20722.t1"/>
    <property type="gene ID" value="ACRNAN_scaffold14964.g20722"/>
</dbReference>
<evidence type="ECO:0000313" key="6">
    <source>
        <dbReference type="WBParaSite" id="ACRNAN_scaffold14964.g20722.t1"/>
    </source>
</evidence>
<name>A0A914CWH8_9BILA</name>
<organism evidence="5 6">
    <name type="scientific">Acrobeloides nanus</name>
    <dbReference type="NCBI Taxonomy" id="290746"/>
    <lineage>
        <taxon>Eukaryota</taxon>
        <taxon>Metazoa</taxon>
        <taxon>Ecdysozoa</taxon>
        <taxon>Nematoda</taxon>
        <taxon>Chromadorea</taxon>
        <taxon>Rhabditida</taxon>
        <taxon>Tylenchina</taxon>
        <taxon>Cephalobomorpha</taxon>
        <taxon>Cephaloboidea</taxon>
        <taxon>Cephalobidae</taxon>
        <taxon>Acrobeloides</taxon>
    </lineage>
</organism>
<keyword evidence="5" id="KW-1185">Reference proteome</keyword>
<protein>
    <submittedName>
        <fullName evidence="6">ShKT domain-containing protein</fullName>
    </submittedName>
</protein>
<proteinExistence type="predicted"/>